<dbReference type="AlphaFoldDB" id="C6BVW3"/>
<proteinExistence type="predicted"/>
<evidence type="ECO:0000313" key="1">
    <source>
        <dbReference type="EMBL" id="ACS80166.1"/>
    </source>
</evidence>
<name>C6BVW3_MARSD</name>
<evidence type="ECO:0000313" key="2">
    <source>
        <dbReference type="Proteomes" id="UP000002601"/>
    </source>
</evidence>
<dbReference type="HOGENOM" id="CLU_493264_0_0_7"/>
<dbReference type="OrthoDB" id="2504727at2"/>
<dbReference type="RefSeq" id="WP_015851982.1">
    <property type="nucleotide sequence ID" value="NC_012881.1"/>
</dbReference>
<gene>
    <name evidence="1" type="ordered locus">Desal_2106</name>
</gene>
<dbReference type="EMBL" id="CP001649">
    <property type="protein sequence ID" value="ACS80166.1"/>
    <property type="molecule type" value="Genomic_DNA"/>
</dbReference>
<sequence>MKDSALYERELQRSLMLLRESLEEGKLSLPADEKLKQSLLKIKIRGDGSIDLDTVDACVRSLARTCTMLHDREALKDVASLPDIQCTYFEFVHKSFGDLYQDMKNKGYTADFVGSLFSENDELRSSILPQVDAFLEKIKVFWSHIDDVAWTHVEDLQCLKGVYGGSLFPSYSNNVASKCGIYTDTIVLPDPFLRAEPLFERSSDQYKIYYTIRHVMTLLDYKELATVDLGLPIVVVLPDPTLQKFERDLIVGFGESDWLIHAQHIFGREFESVDHLFSFCSSLDSYSKVADEIKDESRFVFNDDIKGSFEDKLRYQYAGDDYKVLQTENPGAILALSTTGRMSQANEVLVRSARFNGIPIVDAPVSWEYFKWKLEYDGFRTNPGEMFDLHVTKGLQNIADGKMTWIGNIPTDALIEIRKVGALDEIREVLGKGVHEISKISPSDFAKSADQIMENIQSSFSVHQGKVRELKNKKWKFAGCDVGSWLVSGTLEVAAALTGTPLYGLSAFVINQLVDAPKIKDIPTAYRKIVEEANQVERSPVGLLFKCSQANK</sequence>
<dbReference type="KEGG" id="dsa:Desal_2106"/>
<dbReference type="eggNOG" id="ENOG502ZW2Q">
    <property type="taxonomic scope" value="Bacteria"/>
</dbReference>
<dbReference type="Proteomes" id="UP000002601">
    <property type="component" value="Chromosome"/>
</dbReference>
<protein>
    <submittedName>
        <fullName evidence="1">Uncharacterized protein</fullName>
    </submittedName>
</protein>
<accession>C6BVW3</accession>
<organism evidence="1 2">
    <name type="scientific">Maridesulfovibrio salexigens (strain ATCC 14822 / DSM 2638 / NCIMB 8403 / VKM B-1763)</name>
    <name type="common">Desulfovibrio salexigens</name>
    <dbReference type="NCBI Taxonomy" id="526222"/>
    <lineage>
        <taxon>Bacteria</taxon>
        <taxon>Pseudomonadati</taxon>
        <taxon>Thermodesulfobacteriota</taxon>
        <taxon>Desulfovibrionia</taxon>
        <taxon>Desulfovibrionales</taxon>
        <taxon>Desulfovibrionaceae</taxon>
        <taxon>Maridesulfovibrio</taxon>
    </lineage>
</organism>
<keyword evidence="2" id="KW-1185">Reference proteome</keyword>
<reference evidence="1 2" key="1">
    <citation type="submission" date="2009-06" db="EMBL/GenBank/DDBJ databases">
        <title>Complete sequence of Desulfovibrio salexigens DSM 2638.</title>
        <authorList>
            <consortium name="US DOE Joint Genome Institute"/>
            <person name="Lucas S."/>
            <person name="Copeland A."/>
            <person name="Lapidus A."/>
            <person name="Glavina del Rio T."/>
            <person name="Tice H."/>
            <person name="Bruce D."/>
            <person name="Goodwin L."/>
            <person name="Pitluck S."/>
            <person name="Munk A.C."/>
            <person name="Brettin T."/>
            <person name="Detter J.C."/>
            <person name="Han C."/>
            <person name="Tapia R."/>
            <person name="Larimer F."/>
            <person name="Land M."/>
            <person name="Hauser L."/>
            <person name="Kyrpides N."/>
            <person name="Anderson I."/>
            <person name="Wall J.D."/>
            <person name="Arkin A.P."/>
            <person name="Dehal P."/>
            <person name="Chivian D."/>
            <person name="Giles B."/>
            <person name="Hazen T.C."/>
        </authorList>
    </citation>
    <scope>NUCLEOTIDE SEQUENCE [LARGE SCALE GENOMIC DNA]</scope>
    <source>
        <strain evidence="2">ATCC 14822 / DSM 2638 / NCIMB 8403 / VKM B-1763</strain>
    </source>
</reference>